<accession>A0A068NRL7</accession>
<reference evidence="1 2" key="1">
    <citation type="journal article" date="2014" name="PLoS ONE">
        <title>The first complete genome sequence of the class fimbriimonadia in the phylum armatimonadetes.</title>
        <authorList>
            <person name="Hu Z.Y."/>
            <person name="Wang Y.Z."/>
            <person name="Im W.T."/>
            <person name="Wang S.Y."/>
            <person name="Zhao G.P."/>
            <person name="Zheng H.J."/>
            <person name="Quan Z.X."/>
        </authorList>
    </citation>
    <scope>NUCLEOTIDE SEQUENCE [LARGE SCALE GENOMIC DNA]</scope>
    <source>
        <strain evidence="1">Gsoil 348</strain>
    </source>
</reference>
<sequence>MTLSAEAELIDQARLVARERNTTLNDAFREWLELYGSRTPAKPTIREFLAAGEPIQSGRHFSREEANERR</sequence>
<dbReference type="HOGENOM" id="CLU_198286_0_0_0"/>
<dbReference type="STRING" id="661478.OP10G_0891"/>
<keyword evidence="2" id="KW-1185">Reference proteome</keyword>
<evidence type="ECO:0000313" key="2">
    <source>
        <dbReference type="Proteomes" id="UP000027982"/>
    </source>
</evidence>
<gene>
    <name evidence="1" type="ORF">OP10G_0891</name>
</gene>
<dbReference type="AlphaFoldDB" id="A0A068NRL7"/>
<evidence type="ECO:0000313" key="1">
    <source>
        <dbReference type="EMBL" id="AIE84259.1"/>
    </source>
</evidence>
<dbReference type="Proteomes" id="UP000027982">
    <property type="component" value="Chromosome"/>
</dbReference>
<organism evidence="1 2">
    <name type="scientific">Fimbriimonas ginsengisoli Gsoil 348</name>
    <dbReference type="NCBI Taxonomy" id="661478"/>
    <lineage>
        <taxon>Bacteria</taxon>
        <taxon>Bacillati</taxon>
        <taxon>Armatimonadota</taxon>
        <taxon>Fimbriimonadia</taxon>
        <taxon>Fimbriimonadales</taxon>
        <taxon>Fimbriimonadaceae</taxon>
        <taxon>Fimbriimonas</taxon>
    </lineage>
</organism>
<dbReference type="EMBL" id="CP007139">
    <property type="protein sequence ID" value="AIE84259.1"/>
    <property type="molecule type" value="Genomic_DNA"/>
</dbReference>
<protein>
    <submittedName>
        <fullName evidence="1">Uncharacterized protein</fullName>
    </submittedName>
</protein>
<dbReference type="KEGG" id="fgi:OP10G_0891"/>
<proteinExistence type="predicted"/>
<name>A0A068NRL7_FIMGI</name>